<protein>
    <submittedName>
        <fullName evidence="2">Uncharacterized protein</fullName>
    </submittedName>
</protein>
<evidence type="ECO:0000313" key="3">
    <source>
        <dbReference type="Proteomes" id="UP001071777"/>
    </source>
</evidence>
<feature type="compositionally biased region" description="Basic and acidic residues" evidence="1">
    <location>
        <begin position="101"/>
        <end position="116"/>
    </location>
</feature>
<proteinExistence type="predicted"/>
<feature type="region of interest" description="Disordered" evidence="1">
    <location>
        <begin position="79"/>
        <end position="156"/>
    </location>
</feature>
<evidence type="ECO:0000256" key="1">
    <source>
        <dbReference type="SAM" id="MobiDB-lite"/>
    </source>
</evidence>
<comment type="caution">
    <text evidence="2">The sequence shown here is derived from an EMBL/GenBank/DDBJ whole genome shotgun (WGS) entry which is preliminary data.</text>
</comment>
<name>A0ABQ8P2J1_9CRYT</name>
<organism evidence="2 3">
    <name type="scientific">Cryptosporidium canis</name>
    <dbReference type="NCBI Taxonomy" id="195482"/>
    <lineage>
        <taxon>Eukaryota</taxon>
        <taxon>Sar</taxon>
        <taxon>Alveolata</taxon>
        <taxon>Apicomplexa</taxon>
        <taxon>Conoidasida</taxon>
        <taxon>Coccidia</taxon>
        <taxon>Eucoccidiorida</taxon>
        <taxon>Eimeriorina</taxon>
        <taxon>Cryptosporidiidae</taxon>
        <taxon>Cryptosporidium</taxon>
    </lineage>
</organism>
<keyword evidence="3" id="KW-1185">Reference proteome</keyword>
<dbReference type="EMBL" id="JAPCXB010000183">
    <property type="protein sequence ID" value="KAJ1605280.1"/>
    <property type="molecule type" value="Genomic_DNA"/>
</dbReference>
<reference evidence="2" key="1">
    <citation type="submission" date="2022-10" db="EMBL/GenBank/DDBJ databases">
        <title>Adaptive evolution leads to modifications in subtelomeric GC content in a zoonotic Cryptosporidium species.</title>
        <authorList>
            <person name="Li J."/>
            <person name="Feng Y."/>
            <person name="Xiao L."/>
        </authorList>
    </citation>
    <scope>NUCLEOTIDE SEQUENCE</scope>
    <source>
        <strain evidence="2">25894</strain>
    </source>
</reference>
<accession>A0ABQ8P2J1</accession>
<sequence>MLIYVVYEGVGCDEGDAGEGQCQVAESCCGVCCCRSKRECSSKTRQTSSGALHIPQRTARPRRRLAAAFGSCTTFAWGSVSGGAERQGHQGVDGEDLDGGVDVKESWAGRQGRDGEQDQQELEGLQVKGEVSEHGHVVGDADNKTNKENLNSIANK</sequence>
<evidence type="ECO:0000313" key="2">
    <source>
        <dbReference type="EMBL" id="KAJ1605280.1"/>
    </source>
</evidence>
<dbReference type="Proteomes" id="UP001071777">
    <property type="component" value="Unassembled WGS sequence"/>
</dbReference>
<feature type="compositionally biased region" description="Basic and acidic residues" evidence="1">
    <location>
        <begin position="130"/>
        <end position="147"/>
    </location>
</feature>
<gene>
    <name evidence="2" type="ORF">OJ252_3523</name>
</gene>